<accession>A0A1I2AII5</accession>
<dbReference type="EMBL" id="FONA01000011">
    <property type="protein sequence ID" value="SFE43815.1"/>
    <property type="molecule type" value="Genomic_DNA"/>
</dbReference>
<gene>
    <name evidence="1" type="ORF">SAMN05444380_11176</name>
</gene>
<reference evidence="1 2" key="1">
    <citation type="submission" date="2016-10" db="EMBL/GenBank/DDBJ databases">
        <authorList>
            <person name="de Groot N.N."/>
        </authorList>
    </citation>
    <scope>NUCLEOTIDE SEQUENCE [LARGE SCALE GENOMIC DNA]</scope>
    <source>
        <strain evidence="1 2">DSM 19012</strain>
    </source>
</reference>
<dbReference type="InParanoid" id="A0A1I2AII5"/>
<dbReference type="Proteomes" id="UP000181976">
    <property type="component" value="Unassembled WGS sequence"/>
</dbReference>
<sequence>MFLQPQAKFLVKIEWFIFFISLKKILHKHINSEMGTMTKTTKNPLIYQSQKQKILDKAKDMFMKYLEQFAESKNLPEKDLSLIKKSFEEVYLEKKASYIFEDKLKDLNGYLNQALIHAISGTYKNQTKTENFTNVFYYRNKKSEIAYERY</sequence>
<dbReference type="eggNOG" id="ENOG5033I0F">
    <property type="taxonomic scope" value="Bacteria"/>
</dbReference>
<organism evidence="1 2">
    <name type="scientific">Thermophagus xiamenensis</name>
    <dbReference type="NCBI Taxonomy" id="385682"/>
    <lineage>
        <taxon>Bacteria</taxon>
        <taxon>Pseudomonadati</taxon>
        <taxon>Bacteroidota</taxon>
        <taxon>Bacteroidia</taxon>
        <taxon>Marinilabiliales</taxon>
        <taxon>Marinilabiliaceae</taxon>
        <taxon>Thermophagus</taxon>
    </lineage>
</organism>
<keyword evidence="2" id="KW-1185">Reference proteome</keyword>
<dbReference type="AlphaFoldDB" id="A0A1I2AII5"/>
<evidence type="ECO:0000313" key="1">
    <source>
        <dbReference type="EMBL" id="SFE43815.1"/>
    </source>
</evidence>
<name>A0A1I2AII5_9BACT</name>
<evidence type="ECO:0000313" key="2">
    <source>
        <dbReference type="Proteomes" id="UP000181976"/>
    </source>
</evidence>
<proteinExistence type="predicted"/>
<protein>
    <submittedName>
        <fullName evidence="1">Uncharacterized protein</fullName>
    </submittedName>
</protein>
<dbReference type="STRING" id="385682.SAMN05444380_11176"/>